<dbReference type="AlphaFoldDB" id="E0VPP3"/>
<dbReference type="InterPro" id="IPR034144">
    <property type="entry name" value="TOPRIM_TopoIII"/>
</dbReference>
<reference evidence="17" key="2">
    <citation type="submission" date="2007-04" db="EMBL/GenBank/DDBJ databases">
        <title>The genome of the human body louse.</title>
        <authorList>
            <consortium name="The Human Body Louse Genome Consortium"/>
            <person name="Kirkness E."/>
            <person name="Walenz B."/>
            <person name="Hass B."/>
            <person name="Bruggner R."/>
            <person name="Strausberg R."/>
        </authorList>
    </citation>
    <scope>NUCLEOTIDE SEQUENCE</scope>
    <source>
        <strain evidence="17">USDA</strain>
    </source>
</reference>
<evidence type="ECO:0000256" key="12">
    <source>
        <dbReference type="RuleBase" id="RU362092"/>
    </source>
</evidence>
<dbReference type="GO" id="GO:0031422">
    <property type="term" value="C:RecQ family helicase-topoisomerase III complex"/>
    <property type="evidence" value="ECO:0007669"/>
    <property type="project" value="TreeGrafter"/>
</dbReference>
<keyword evidence="8 12" id="KW-0238">DNA-binding</keyword>
<evidence type="ECO:0000313" key="18">
    <source>
        <dbReference type="EnsemblMetazoa" id="PHUM362520-PA"/>
    </source>
</evidence>
<evidence type="ECO:0000256" key="9">
    <source>
        <dbReference type="ARBA" id="ARBA00023235"/>
    </source>
</evidence>
<dbReference type="Gene3D" id="3.40.50.140">
    <property type="match status" value="1"/>
</dbReference>
<evidence type="ECO:0000256" key="2">
    <source>
        <dbReference type="ARBA" id="ARBA00009446"/>
    </source>
</evidence>
<dbReference type="GO" id="GO:0006265">
    <property type="term" value="P:DNA topological change"/>
    <property type="evidence" value="ECO:0007669"/>
    <property type="project" value="InterPro"/>
</dbReference>
<dbReference type="GO" id="GO:0006310">
    <property type="term" value="P:DNA recombination"/>
    <property type="evidence" value="ECO:0007669"/>
    <property type="project" value="TreeGrafter"/>
</dbReference>
<keyword evidence="9 12" id="KW-0413">Isomerase</keyword>
<feature type="region of interest" description="Disordered" evidence="13">
    <location>
        <begin position="711"/>
        <end position="734"/>
    </location>
</feature>
<dbReference type="FunCoup" id="E0VPP3">
    <property type="interactions" value="2318"/>
</dbReference>
<dbReference type="PROSITE" id="PS52039">
    <property type="entry name" value="TOPO_IA_2"/>
    <property type="match status" value="1"/>
</dbReference>
<reference evidence="18" key="3">
    <citation type="submission" date="2020-05" db="UniProtKB">
        <authorList>
            <consortium name="EnsemblMetazoa"/>
        </authorList>
    </citation>
    <scope>IDENTIFICATION</scope>
    <source>
        <strain evidence="18">USDA</strain>
    </source>
</reference>
<dbReference type="InterPro" id="IPR003601">
    <property type="entry name" value="Topo_IA_2"/>
</dbReference>
<dbReference type="VEuPathDB" id="VectorBase:PHUM362520"/>
<dbReference type="Proteomes" id="UP000009046">
    <property type="component" value="Unassembled WGS sequence"/>
</dbReference>
<comment type="catalytic activity">
    <reaction evidence="1 12">
        <text>ATP-independent breakage of single-stranded DNA, followed by passage and rejoining.</text>
        <dbReference type="EC" id="5.6.2.1"/>
    </reaction>
</comment>
<dbReference type="FunFam" id="3.40.50.140:FF:000003">
    <property type="entry name" value="DNA topoisomerase"/>
    <property type="match status" value="1"/>
</dbReference>
<evidence type="ECO:0000313" key="19">
    <source>
        <dbReference type="Proteomes" id="UP000009046"/>
    </source>
</evidence>
<evidence type="ECO:0000256" key="1">
    <source>
        <dbReference type="ARBA" id="ARBA00000213"/>
    </source>
</evidence>
<protein>
    <recommendedName>
        <fullName evidence="3 12">DNA topoisomerase</fullName>
        <ecNumber evidence="3 12">5.6.2.1</ecNumber>
    </recommendedName>
</protein>
<evidence type="ECO:0000259" key="15">
    <source>
        <dbReference type="PROSITE" id="PS51999"/>
    </source>
</evidence>
<evidence type="ECO:0000256" key="11">
    <source>
        <dbReference type="PROSITE-ProRule" id="PRU01343"/>
    </source>
</evidence>
<evidence type="ECO:0000256" key="6">
    <source>
        <dbReference type="ARBA" id="ARBA00022833"/>
    </source>
</evidence>
<dbReference type="GO" id="GO:0003917">
    <property type="term" value="F:DNA topoisomerase type I (single strand cut, ATP-independent) activity"/>
    <property type="evidence" value="ECO:0007669"/>
    <property type="project" value="UniProtKB-EC"/>
</dbReference>
<dbReference type="eggNOG" id="KOG1956">
    <property type="taxonomic scope" value="Eukaryota"/>
</dbReference>
<dbReference type="OrthoDB" id="430051at2759"/>
<dbReference type="InterPro" id="IPR023405">
    <property type="entry name" value="Topo_IA_core_domain"/>
</dbReference>
<dbReference type="GO" id="GO:0008270">
    <property type="term" value="F:zinc ion binding"/>
    <property type="evidence" value="ECO:0007669"/>
    <property type="project" value="UniProtKB-KW"/>
</dbReference>
<dbReference type="PRINTS" id="PR00417">
    <property type="entry name" value="PRTPISMRASEI"/>
</dbReference>
<dbReference type="InterPro" id="IPR006171">
    <property type="entry name" value="TOPRIM_dom"/>
</dbReference>
<proteinExistence type="inferred from homology"/>
<dbReference type="CDD" id="cd00186">
    <property type="entry name" value="TOP1Ac"/>
    <property type="match status" value="1"/>
</dbReference>
<dbReference type="GO" id="GO:0006281">
    <property type="term" value="P:DNA repair"/>
    <property type="evidence" value="ECO:0007669"/>
    <property type="project" value="TreeGrafter"/>
</dbReference>
<dbReference type="GO" id="GO:0003677">
    <property type="term" value="F:DNA binding"/>
    <property type="evidence" value="ECO:0007669"/>
    <property type="project" value="UniProtKB-KW"/>
</dbReference>
<dbReference type="PROSITE" id="PS00396">
    <property type="entry name" value="TOPO_IA_1"/>
    <property type="match status" value="1"/>
</dbReference>
<organism>
    <name type="scientific">Pediculus humanus subsp. corporis</name>
    <name type="common">Body louse</name>
    <dbReference type="NCBI Taxonomy" id="121224"/>
    <lineage>
        <taxon>Eukaryota</taxon>
        <taxon>Metazoa</taxon>
        <taxon>Ecdysozoa</taxon>
        <taxon>Arthropoda</taxon>
        <taxon>Hexapoda</taxon>
        <taxon>Insecta</taxon>
        <taxon>Pterygota</taxon>
        <taxon>Neoptera</taxon>
        <taxon>Paraneoptera</taxon>
        <taxon>Psocodea</taxon>
        <taxon>Troctomorpha</taxon>
        <taxon>Phthiraptera</taxon>
        <taxon>Anoplura</taxon>
        <taxon>Pediculidae</taxon>
        <taxon>Pediculus</taxon>
    </lineage>
</organism>
<evidence type="ECO:0000256" key="3">
    <source>
        <dbReference type="ARBA" id="ARBA00012891"/>
    </source>
</evidence>
<dbReference type="STRING" id="121224.E0VPP3"/>
<dbReference type="SMART" id="SM00493">
    <property type="entry name" value="TOPRIM"/>
    <property type="match status" value="1"/>
</dbReference>
<evidence type="ECO:0000259" key="14">
    <source>
        <dbReference type="PROSITE" id="PS50880"/>
    </source>
</evidence>
<dbReference type="GeneID" id="8233404"/>
<feature type="domain" description="Toprim" evidence="14">
    <location>
        <begin position="2"/>
        <end position="146"/>
    </location>
</feature>
<sequence length="901" mass="101906">MTILNVAEKNDAAKNISFFLSKGSARKRESLSVYNKIYEFEFKLFNQNCKMVMTSVSGHLLNYCFPPTHKNWSTTDPSSLFTVPVNKFCAKENFKTQNNLKNEVKYCDTLIIWTDCDREGENIGFEIIDVCKKVKPNIKIYRAKFSEITSASVMRAINNLEMPNKSLSDAVDVRMELDLRIGAAFTRFQSLYLQKKFPDNFKSTVVSYGSCQFPTLGFVVERFKNISQFISEPFWRIEVKDNSNKNLIVDFNWERNRMFDKSCCEVLYDKCIESNLAKVIKVDSKPKSKYRPKPLDTVELEKLASKKLKINAKLALKTAEKLYTQGYISYPRTETNIFPKELDLRPLVQRQTTDSNWGEFALKVLVDGPNPNQGTKSDQAHPPIHPIKYASNLTGVEKNIYELIVRHFLACLSKNAEGIETAVEIDLANEIFTAKGLMITARNYLDVYPYDVWNAKEINLYNVGDVFKPAVSLVEGKTNPPELLTEADLIALMEKHGIGTDATHADHIETIKARFYVGLKNDKYFVPRTLGMGLVEGYNNVGFEMAKPNLRAELEADLSSITRNEKMPQDVLNKHINKYKNIFEVVKTNSKNLFEIINSYIQGNNPISSEKENNVPKSPMNCRECGNPMIKEIKNNKISFSCSNKSQCLNVINISNTVKDVEITNDSCPKCGSNSKLLKFNFKNKNKNRSVKDIGCLNGCDKNLLNVLVDNNSNNGSNTEERTQQQQHQQQQQRTFNNVGDITFPSVSDIFDSGIGFSPENIPQISSSSSSSSSNNDLSIPKCFCQLPAISRVVTKLGQNHGKLFYTCNNQNISNKCNFFQWALPDGQTGNHANNNTREKTTKKNVKSTVSKTKDTNVVKCHCSVSTKKCVVNKEGPNKGKSFFVCGNKNIDGKCNFFKWA</sequence>
<dbReference type="InterPro" id="IPR010666">
    <property type="entry name" value="Znf_GRF"/>
</dbReference>
<dbReference type="InterPro" id="IPR013824">
    <property type="entry name" value="Topo_IA_cen_sub1"/>
</dbReference>
<dbReference type="CDD" id="cd03362">
    <property type="entry name" value="TOPRIM_TopoIA_TopoIII"/>
    <property type="match status" value="1"/>
</dbReference>
<dbReference type="InterPro" id="IPR013825">
    <property type="entry name" value="Topo_IA_cen_sub2"/>
</dbReference>
<dbReference type="OMA" id="MELAMGD"/>
<evidence type="ECO:0000256" key="5">
    <source>
        <dbReference type="ARBA" id="ARBA00022771"/>
    </source>
</evidence>
<keyword evidence="6" id="KW-0862">Zinc</keyword>
<dbReference type="PANTHER" id="PTHR11390">
    <property type="entry name" value="PROKARYOTIC DNA TOPOISOMERASE"/>
    <property type="match status" value="1"/>
</dbReference>
<accession>E0VPP3</accession>
<dbReference type="Gene3D" id="1.10.290.10">
    <property type="entry name" value="Topoisomerase I, domain 4"/>
    <property type="match status" value="1"/>
</dbReference>
<keyword evidence="4" id="KW-0479">Metal-binding</keyword>
<dbReference type="Pfam" id="PF06839">
    <property type="entry name" value="Zn_ribbon_GRF"/>
    <property type="match status" value="2"/>
</dbReference>
<evidence type="ECO:0000256" key="4">
    <source>
        <dbReference type="ARBA" id="ARBA00022723"/>
    </source>
</evidence>
<dbReference type="EMBL" id="DS235366">
    <property type="protein sequence ID" value="EEB15349.1"/>
    <property type="molecule type" value="Genomic_DNA"/>
</dbReference>
<dbReference type="RefSeq" id="XP_002428087.1">
    <property type="nucleotide sequence ID" value="XM_002428042.1"/>
</dbReference>
<dbReference type="EMBL" id="AAZO01004211">
    <property type="status" value="NOT_ANNOTATED_CDS"/>
    <property type="molecule type" value="Genomic_DNA"/>
</dbReference>
<evidence type="ECO:0000259" key="16">
    <source>
        <dbReference type="PROSITE" id="PS52039"/>
    </source>
</evidence>
<dbReference type="GO" id="GO:0005634">
    <property type="term" value="C:nucleus"/>
    <property type="evidence" value="ECO:0007669"/>
    <property type="project" value="TreeGrafter"/>
</dbReference>
<keyword evidence="7 12" id="KW-0799">Topoisomerase</keyword>
<evidence type="ECO:0000256" key="8">
    <source>
        <dbReference type="ARBA" id="ARBA00023125"/>
    </source>
</evidence>
<dbReference type="InterPro" id="IPR013497">
    <property type="entry name" value="Topo_IA_cen"/>
</dbReference>
<feature type="domain" description="GRF-type" evidence="15">
    <location>
        <begin position="783"/>
        <end position="826"/>
    </location>
</feature>
<comment type="similarity">
    <text evidence="2 12">Belongs to the type IA topoisomerase family.</text>
</comment>
<dbReference type="EnsemblMetazoa" id="PHUM362520-RA">
    <property type="protein sequence ID" value="PHUM362520-PA"/>
    <property type="gene ID" value="PHUM362520"/>
</dbReference>
<dbReference type="Gene3D" id="1.10.460.10">
    <property type="entry name" value="Topoisomerase I, domain 2"/>
    <property type="match status" value="1"/>
</dbReference>
<dbReference type="SMART" id="SM00436">
    <property type="entry name" value="TOP1Bc"/>
    <property type="match status" value="1"/>
</dbReference>
<dbReference type="InterPro" id="IPR013826">
    <property type="entry name" value="Topo_IA_cen_sub3"/>
</dbReference>
<dbReference type="Gene3D" id="2.70.20.10">
    <property type="entry name" value="Topoisomerase I, domain 3"/>
    <property type="match status" value="1"/>
</dbReference>
<dbReference type="PANTHER" id="PTHR11390:SF21">
    <property type="entry name" value="DNA TOPOISOMERASE 3-ALPHA"/>
    <property type="match status" value="1"/>
</dbReference>
<feature type="compositionally biased region" description="Low complexity" evidence="13">
    <location>
        <begin position="711"/>
        <end position="733"/>
    </location>
</feature>
<feature type="domain" description="Topo IA-type catalytic" evidence="16">
    <location>
        <begin position="164"/>
        <end position="583"/>
    </location>
</feature>
<keyword evidence="5 11" id="KW-0863">Zinc-finger</keyword>
<gene>
    <name evidence="18" type="primary">8233404</name>
    <name evidence="17" type="ORF">Phum_PHUM362520</name>
</gene>
<keyword evidence="19" id="KW-1185">Reference proteome</keyword>
<dbReference type="InterPro" id="IPR000380">
    <property type="entry name" value="Topo_IA"/>
</dbReference>
<evidence type="ECO:0000256" key="7">
    <source>
        <dbReference type="ARBA" id="ARBA00023029"/>
    </source>
</evidence>
<dbReference type="KEGG" id="phu:Phum_PHUM362520"/>
<dbReference type="SUPFAM" id="SSF56712">
    <property type="entry name" value="Prokaryotic type I DNA topoisomerase"/>
    <property type="match status" value="1"/>
</dbReference>
<dbReference type="PROSITE" id="PS50880">
    <property type="entry name" value="TOPRIM"/>
    <property type="match status" value="1"/>
</dbReference>
<evidence type="ECO:0000256" key="13">
    <source>
        <dbReference type="SAM" id="MobiDB-lite"/>
    </source>
</evidence>
<dbReference type="Pfam" id="PF01751">
    <property type="entry name" value="Toprim"/>
    <property type="match status" value="1"/>
</dbReference>
<feature type="domain" description="GRF-type" evidence="15">
    <location>
        <begin position="861"/>
        <end position="901"/>
    </location>
</feature>
<dbReference type="InterPro" id="IPR023406">
    <property type="entry name" value="Topo_IA_AS"/>
</dbReference>
<dbReference type="SMART" id="SM00437">
    <property type="entry name" value="TOP1Ac"/>
    <property type="match status" value="1"/>
</dbReference>
<dbReference type="CTD" id="8233404"/>
<comment type="function">
    <text evidence="12">Introduces a single-strand break via transesterification at a target site in duplex DNA. Releases the supercoiling and torsional tension of DNA introduced during the DNA replication and transcription by transiently cleaving and rejoining one strand of the DNA duplex. The scissile phosphodiester is attacked by the catalytic tyrosine of the enzyme, resulting in the formation of a DNA-(5'-phosphotyrosyl)-enzyme intermediate and the expulsion of a 3'-OH DNA strand.</text>
</comment>
<dbReference type="InterPro" id="IPR003602">
    <property type="entry name" value="Topo_IA_DNA-bd_dom"/>
</dbReference>
<comment type="function">
    <text evidence="10">Releases the supercoiling and torsional tension of DNA introduced during the DNA replication and transcription by transiently cleaving and rejoining one strand of the DNA duplex. Introduces a single-strand break via transesterification at a target site in duplex DNA. The scissile phosphodiester is attacked by the catalytic tyrosine of the enzyme, resulting in the formation of a DNA-(5'-phosphotyrosyl)-enzyme intermediate and the expulsion of a 3'-OH DNA strand. The free DNA strand than undergoes passage around the unbroken strand thus removing DNA supercoils. Finally, in the religation step, the DNA 3'-OH attacks the covalent intermediate to expel the active-site tyrosine and restore the DNA phosphodiester backbone. Weakly relaxes negative supercoils and displays a distinct preference for binding single-stranded DNA.</text>
</comment>
<dbReference type="HOGENOM" id="CLU_002929_1_1_1"/>
<dbReference type="InParanoid" id="E0VPP3"/>
<evidence type="ECO:0000313" key="17">
    <source>
        <dbReference type="EMBL" id="EEB15349.1"/>
    </source>
</evidence>
<evidence type="ECO:0000256" key="10">
    <source>
        <dbReference type="ARBA" id="ARBA00056363"/>
    </source>
</evidence>
<reference evidence="17" key="1">
    <citation type="submission" date="2007-04" db="EMBL/GenBank/DDBJ databases">
        <title>Annotation of Pediculus humanus corporis strain USDA.</title>
        <authorList>
            <person name="Kirkness E."/>
            <person name="Hannick L."/>
            <person name="Hass B."/>
            <person name="Bruggner R."/>
            <person name="Lawson D."/>
            <person name="Bidwell S."/>
            <person name="Joardar V."/>
            <person name="Caler E."/>
            <person name="Walenz B."/>
            <person name="Inman J."/>
            <person name="Schobel S."/>
            <person name="Galinsky K."/>
            <person name="Amedeo P."/>
            <person name="Strausberg R."/>
        </authorList>
    </citation>
    <scope>NUCLEOTIDE SEQUENCE</scope>
    <source>
        <strain evidence="17">USDA</strain>
    </source>
</reference>
<dbReference type="PROSITE" id="PS51999">
    <property type="entry name" value="ZF_GRF"/>
    <property type="match status" value="2"/>
</dbReference>
<name>E0VPP3_PEDHC</name>
<dbReference type="FunFam" id="1.10.290.10:FF:000001">
    <property type="entry name" value="DNA topoisomerase"/>
    <property type="match status" value="1"/>
</dbReference>
<dbReference type="Pfam" id="PF01131">
    <property type="entry name" value="Topoisom_bac"/>
    <property type="match status" value="1"/>
</dbReference>
<dbReference type="EC" id="5.6.2.1" evidence="3 12"/>